<dbReference type="Proteomes" id="UP000006242">
    <property type="component" value="Unassembled WGS sequence"/>
</dbReference>
<organism evidence="1 2">
    <name type="scientific">Salinisphaera shabanensis E1L3A</name>
    <dbReference type="NCBI Taxonomy" id="1033802"/>
    <lineage>
        <taxon>Bacteria</taxon>
        <taxon>Pseudomonadati</taxon>
        <taxon>Pseudomonadota</taxon>
        <taxon>Gammaproteobacteria</taxon>
        <taxon>Salinisphaerales</taxon>
        <taxon>Salinisphaeraceae</taxon>
        <taxon>Salinisphaera</taxon>
    </lineage>
</organism>
<reference evidence="1 2" key="2">
    <citation type="journal article" date="2013" name="PLoS ONE">
        <title>INDIGO - INtegrated Data Warehouse of MIcrobial GenOmes with Examples from the Red Sea Extremophiles.</title>
        <authorList>
            <person name="Alam I."/>
            <person name="Antunes A."/>
            <person name="Kamau A.A."/>
            <person name="Ba Alawi W."/>
            <person name="Kalkatawi M."/>
            <person name="Stingl U."/>
            <person name="Bajic V.B."/>
        </authorList>
    </citation>
    <scope>NUCLEOTIDE SEQUENCE [LARGE SCALE GENOMIC DNA]</scope>
    <source>
        <strain evidence="1 2">E1L3A</strain>
    </source>
</reference>
<keyword evidence="2" id="KW-1185">Reference proteome</keyword>
<dbReference type="STRING" id="1033802.SSPSH_001558"/>
<dbReference type="EMBL" id="AFNV02000009">
    <property type="protein sequence ID" value="ERJ19490.1"/>
    <property type="molecule type" value="Genomic_DNA"/>
</dbReference>
<accession>U2ENT5</accession>
<evidence type="ECO:0000313" key="2">
    <source>
        <dbReference type="Proteomes" id="UP000006242"/>
    </source>
</evidence>
<comment type="caution">
    <text evidence="1">The sequence shown here is derived from an EMBL/GenBank/DDBJ whole genome shotgun (WGS) entry which is preliminary data.</text>
</comment>
<proteinExistence type="predicted"/>
<name>U2ENT5_9GAMM</name>
<protein>
    <submittedName>
        <fullName evidence="1">Uncharacterized protein</fullName>
    </submittedName>
</protein>
<sequence length="98" mass="11422">MTFEHERRIQRFERPAAVGEQWAADGGFQRMDRFVDRHARQRQGFGGSCQMAFAHEYEKDLELAQGDLVAAHTYSLKLPMFDVNETNDRFIEPPRSAF</sequence>
<dbReference type="AlphaFoldDB" id="U2ENT5"/>
<evidence type="ECO:0000313" key="1">
    <source>
        <dbReference type="EMBL" id="ERJ19490.1"/>
    </source>
</evidence>
<gene>
    <name evidence="1" type="ORF">SSPSH_001558</name>
</gene>
<reference evidence="1 2" key="1">
    <citation type="journal article" date="2011" name="J. Bacteriol.">
        <title>Genome sequence of Salinisphaera shabanensis, a gammaproteobacterium from the harsh, variable environment of the brine-seawater interface of the Shaban Deep in the Red Sea.</title>
        <authorList>
            <person name="Antunes A."/>
            <person name="Alam I."/>
            <person name="Bajic V.B."/>
            <person name="Stingl U."/>
        </authorList>
    </citation>
    <scope>NUCLEOTIDE SEQUENCE [LARGE SCALE GENOMIC DNA]</scope>
    <source>
        <strain evidence="1 2">E1L3A</strain>
    </source>
</reference>